<reference evidence="2" key="1">
    <citation type="journal article" date="2022" name="Int. J. Syst. Evol. Microbiol.">
        <title>Anaeromyxobacter oryzae sp. nov., Anaeromyxobacter diazotrophicus sp. nov. and Anaeromyxobacter paludicola sp. nov., isolated from paddy soils.</title>
        <authorList>
            <person name="Itoh H."/>
            <person name="Xu Z."/>
            <person name="Mise K."/>
            <person name="Masuda Y."/>
            <person name="Ushijima N."/>
            <person name="Hayakawa C."/>
            <person name="Shiratori Y."/>
            <person name="Senoo K."/>
        </authorList>
    </citation>
    <scope>NUCLEOTIDE SEQUENCE [LARGE SCALE GENOMIC DNA]</scope>
    <source>
        <strain evidence="2">Red232</strain>
    </source>
</reference>
<proteinExistence type="predicted"/>
<dbReference type="EMBL" id="AP025591">
    <property type="protein sequence ID" value="BDG02998.1"/>
    <property type="molecule type" value="Genomic_DNA"/>
</dbReference>
<gene>
    <name evidence="1" type="ORF">AMOR_19940</name>
</gene>
<evidence type="ECO:0000313" key="1">
    <source>
        <dbReference type="EMBL" id="BDG02998.1"/>
    </source>
</evidence>
<evidence type="ECO:0000313" key="2">
    <source>
        <dbReference type="Proteomes" id="UP001162891"/>
    </source>
</evidence>
<keyword evidence="2" id="KW-1185">Reference proteome</keyword>
<dbReference type="PANTHER" id="PTHR41260">
    <property type="entry name" value="PROTEIN ECSC"/>
    <property type="match status" value="1"/>
</dbReference>
<name>A0ABM7WUD4_9BACT</name>
<accession>A0ABM7WUD4</accession>
<protein>
    <submittedName>
        <fullName evidence="1">Peptidase</fullName>
    </submittedName>
</protein>
<dbReference type="PANTHER" id="PTHR41260:SF1">
    <property type="entry name" value="PROTEIN ECSC"/>
    <property type="match status" value="1"/>
</dbReference>
<organism evidence="1 2">
    <name type="scientific">Anaeromyxobacter oryzae</name>
    <dbReference type="NCBI Taxonomy" id="2918170"/>
    <lineage>
        <taxon>Bacteria</taxon>
        <taxon>Pseudomonadati</taxon>
        <taxon>Myxococcota</taxon>
        <taxon>Myxococcia</taxon>
        <taxon>Myxococcales</taxon>
        <taxon>Cystobacterineae</taxon>
        <taxon>Anaeromyxobacteraceae</taxon>
        <taxon>Anaeromyxobacter</taxon>
    </lineage>
</organism>
<dbReference type="Proteomes" id="UP001162891">
    <property type="component" value="Chromosome"/>
</dbReference>
<dbReference type="InterPro" id="IPR024787">
    <property type="entry name" value="EcsC"/>
</dbReference>
<dbReference type="Pfam" id="PF12787">
    <property type="entry name" value="EcsC"/>
    <property type="match status" value="1"/>
</dbReference>
<sequence length="267" mass="27940">MALMPPLSPDDHAALARARAILESPSLAIRLTDTIGSPIEALVRRLPDGAQRVVADGTRRALEAALDAALRTLDGRRTGKAADWLHRGAVVASGAVGGAAGLAGLVVELPFSLTVMLRSIADHGRAQGEDLSGVAARLECLTVFAYGTRSRGDDAADAGYFAIRATLARAVSHAAEYVAERGLAEALSERSAPALLQLVARITQRLGIAVTDKAAAQLVPVLGAAGGAAVNALFMSHYQETAWAHFTIRRLERLHGAGEVRRAYEAT</sequence>